<dbReference type="EMBL" id="JAVVDO010000004">
    <property type="protein sequence ID" value="MDT8330188.1"/>
    <property type="molecule type" value="Genomic_DNA"/>
</dbReference>
<organism evidence="2 3">
    <name type="scientific">Roseomonas gilardii</name>
    <dbReference type="NCBI Taxonomy" id="257708"/>
    <lineage>
        <taxon>Bacteria</taxon>
        <taxon>Pseudomonadati</taxon>
        <taxon>Pseudomonadota</taxon>
        <taxon>Alphaproteobacteria</taxon>
        <taxon>Acetobacterales</taxon>
        <taxon>Roseomonadaceae</taxon>
        <taxon>Roseomonas</taxon>
    </lineage>
</organism>
<evidence type="ECO:0000256" key="1">
    <source>
        <dbReference type="SAM" id="MobiDB-lite"/>
    </source>
</evidence>
<name>A0ABU3MBB7_9PROT</name>
<dbReference type="Proteomes" id="UP001258945">
    <property type="component" value="Unassembled WGS sequence"/>
</dbReference>
<sequence length="102" mass="11675">MSQKPRIRRPTPEEDAVIQRGIDADPDNPEWTDEDFRSARPAREVVPEIVAEHAQRRRGAQRAPTKELVALRLDRDLLEQLRASGKGWQSRVNETLRKAVLG</sequence>
<feature type="compositionally biased region" description="Acidic residues" evidence="1">
    <location>
        <begin position="24"/>
        <end position="33"/>
    </location>
</feature>
<dbReference type="Pfam" id="PF14384">
    <property type="entry name" value="BrnA_antitoxin"/>
    <property type="match status" value="1"/>
</dbReference>
<reference evidence="2 3" key="1">
    <citation type="journal article" date="2019" name="Microb. Pathog.">
        <title>Comparison of VITEK 2, MALDI-TOF MS, 16S rRNA gene sequencing, and whole-genome sequencing for identification of Roseomonas mucosa.</title>
        <authorList>
            <person name="Rudolph W.W."/>
            <person name="Gunzer F."/>
            <person name="Trauth M."/>
            <person name="Bunk B."/>
            <person name="Bigge R."/>
            <person name="Schrottner P."/>
        </authorList>
    </citation>
    <scope>NUCLEOTIDE SEQUENCE [LARGE SCALE GENOMIC DNA]</scope>
    <source>
        <strain evidence="2 3">DSM 103800</strain>
    </source>
</reference>
<comment type="caution">
    <text evidence="2">The sequence shown here is derived from an EMBL/GenBank/DDBJ whole genome shotgun (WGS) entry which is preliminary data.</text>
</comment>
<dbReference type="RefSeq" id="WP_314280378.1">
    <property type="nucleotide sequence ID" value="NZ_JAVVDO010000004.1"/>
</dbReference>
<evidence type="ECO:0000313" key="2">
    <source>
        <dbReference type="EMBL" id="MDT8330188.1"/>
    </source>
</evidence>
<feature type="region of interest" description="Disordered" evidence="1">
    <location>
        <begin position="1"/>
        <end position="43"/>
    </location>
</feature>
<keyword evidence="3" id="KW-1185">Reference proteome</keyword>
<gene>
    <name evidence="2" type="ORF">RQ831_03920</name>
</gene>
<evidence type="ECO:0000313" key="3">
    <source>
        <dbReference type="Proteomes" id="UP001258945"/>
    </source>
</evidence>
<proteinExistence type="predicted"/>
<accession>A0ABU3MBB7</accession>
<protein>
    <submittedName>
        <fullName evidence="2">BrnA antitoxin family protein</fullName>
    </submittedName>
</protein>
<feature type="compositionally biased region" description="Basic and acidic residues" evidence="1">
    <location>
        <begin position="34"/>
        <end position="43"/>
    </location>
</feature>
<dbReference type="InterPro" id="IPR025528">
    <property type="entry name" value="BrnA_antitoxin"/>
</dbReference>